<name>A0A6I9SQR4_SESIN</name>
<organism evidence="1 2">
    <name type="scientific">Sesamum indicum</name>
    <name type="common">Oriental sesame</name>
    <name type="synonym">Sesamum orientale</name>
    <dbReference type="NCBI Taxonomy" id="4182"/>
    <lineage>
        <taxon>Eukaryota</taxon>
        <taxon>Viridiplantae</taxon>
        <taxon>Streptophyta</taxon>
        <taxon>Embryophyta</taxon>
        <taxon>Tracheophyta</taxon>
        <taxon>Spermatophyta</taxon>
        <taxon>Magnoliopsida</taxon>
        <taxon>eudicotyledons</taxon>
        <taxon>Gunneridae</taxon>
        <taxon>Pentapetalae</taxon>
        <taxon>asterids</taxon>
        <taxon>lamiids</taxon>
        <taxon>Lamiales</taxon>
        <taxon>Pedaliaceae</taxon>
        <taxon>Sesamum</taxon>
    </lineage>
</organism>
<dbReference type="RefSeq" id="XP_011072459.1">
    <property type="nucleotide sequence ID" value="XM_011074157.2"/>
</dbReference>
<dbReference type="KEGG" id="sind:105157710"/>
<dbReference type="AlphaFoldDB" id="A0A6I9SQR4"/>
<evidence type="ECO:0000313" key="1">
    <source>
        <dbReference type="Proteomes" id="UP000504604"/>
    </source>
</evidence>
<reference evidence="2" key="1">
    <citation type="submission" date="2025-08" db="UniProtKB">
        <authorList>
            <consortium name="RefSeq"/>
        </authorList>
    </citation>
    <scope>IDENTIFICATION</scope>
</reference>
<keyword evidence="1" id="KW-1185">Reference proteome</keyword>
<evidence type="ECO:0000313" key="2">
    <source>
        <dbReference type="RefSeq" id="XP_011072459.1"/>
    </source>
</evidence>
<dbReference type="InParanoid" id="A0A6I9SQR4"/>
<dbReference type="Proteomes" id="UP000504604">
    <property type="component" value="Linkage group LG3"/>
</dbReference>
<gene>
    <name evidence="2" type="primary">LOC105157710</name>
</gene>
<protein>
    <submittedName>
        <fullName evidence="2">Uncharacterized protein LOC105157710 isoform X1</fullName>
    </submittedName>
</protein>
<accession>A0A6I9SQR4</accession>
<dbReference type="GeneID" id="105157710"/>
<sequence>MDGRDHQLTTLLIACWQILSHCGISFVEKEVHSLLREAAADDVRFFPCVYHKMMVIFESWTVATQPRQDNINVEESILEEEVLSVLSVPPGKWVVLLVEKDLQSYQSRNPAMLI</sequence>
<proteinExistence type="predicted"/>